<feature type="transmembrane region" description="Helical" evidence="1">
    <location>
        <begin position="24"/>
        <end position="45"/>
    </location>
</feature>
<dbReference type="Proteomes" id="UP000007073">
    <property type="component" value="Chromosome"/>
</dbReference>
<gene>
    <name evidence="2" type="ordered locus">Gmet_1401</name>
</gene>
<dbReference type="KEGG" id="gme:Gmet_1401"/>
<sequence length="271" mass="29471">MLVPSHFFVSFLGVAWVGFFRDKILYALFGVALFLLLLAPTLSFFSMRQVQELSITLSLSAISISLLLLAVFLGATSIWRDIERRYTSSVLGLPVARSTYVLGKFAGIAMFLLVGTLVLGAVALLVIPIASLQYPSSVPIPWFNIVAAILADGFKAVLIAAVALLFSSLSTSFFLPIFGTLSVCLAGSASQEVIEFVRGDYGKQLAPVSRLAIEAIYYLLPNLSAFDLKVQAIYGLPIDLSSLLLTFAYFLVYVAVVLFLAVCSFNRRELL</sequence>
<protein>
    <submittedName>
        <fullName evidence="2">Membrane protein, putative</fullName>
    </submittedName>
</protein>
<keyword evidence="1" id="KW-1133">Transmembrane helix</keyword>
<proteinExistence type="predicted"/>
<dbReference type="HOGENOM" id="CLU_070325_0_1_7"/>
<evidence type="ECO:0000313" key="3">
    <source>
        <dbReference type="Proteomes" id="UP000007073"/>
    </source>
</evidence>
<evidence type="ECO:0000256" key="1">
    <source>
        <dbReference type="SAM" id="Phobius"/>
    </source>
</evidence>
<keyword evidence="3" id="KW-1185">Reference proteome</keyword>
<evidence type="ECO:0000313" key="2">
    <source>
        <dbReference type="EMBL" id="ABB31635.1"/>
    </source>
</evidence>
<feature type="transmembrane region" description="Helical" evidence="1">
    <location>
        <begin position="105"/>
        <end position="130"/>
    </location>
</feature>
<reference evidence="2 3" key="1">
    <citation type="submission" date="2005-10" db="EMBL/GenBank/DDBJ databases">
        <title>Complete sequence of Geobacter metallireducens GS-15.</title>
        <authorList>
            <consortium name="US DOE Joint Genome Institute"/>
            <person name="Copeland A."/>
            <person name="Lucas S."/>
            <person name="Lapidus A."/>
            <person name="Barry K."/>
            <person name="Detter J.C."/>
            <person name="Glavina T."/>
            <person name="Hammon N."/>
            <person name="Israni S."/>
            <person name="Pitluck S."/>
            <person name="Di Bartolo G."/>
            <person name="Chain P."/>
            <person name="Schmutz J."/>
            <person name="Larimer F."/>
            <person name="Land M."/>
            <person name="Kyrpides N."/>
            <person name="Ivanova N."/>
            <person name="Richardson P."/>
        </authorList>
    </citation>
    <scope>NUCLEOTIDE SEQUENCE [LARGE SCALE GENOMIC DNA]</scope>
    <source>
        <strain evidence="3">ATCC 53774 / DSM 7210 / GS-15</strain>
    </source>
</reference>
<feature type="transmembrane region" description="Helical" evidence="1">
    <location>
        <begin position="142"/>
        <end position="167"/>
    </location>
</feature>
<reference evidence="2 3" key="2">
    <citation type="journal article" date="2009" name="BMC Microbiol.">
        <title>The genome sequence of Geobacter metallireducens: features of metabolism, physiology and regulation common and dissimilar to Geobacter sulfurreducens.</title>
        <authorList>
            <person name="Aklujkar M."/>
            <person name="Krushkal J."/>
            <person name="DiBartolo G."/>
            <person name="Lapidus A."/>
            <person name="Land M.L."/>
            <person name="Lovley D.R."/>
        </authorList>
    </citation>
    <scope>NUCLEOTIDE SEQUENCE [LARGE SCALE GENOMIC DNA]</scope>
    <source>
        <strain evidence="3">ATCC 53774 / DSM 7210 / GS-15</strain>
    </source>
</reference>
<feature type="transmembrane region" description="Helical" evidence="1">
    <location>
        <begin position="173"/>
        <end position="194"/>
    </location>
</feature>
<accession>Q39VT9</accession>
<keyword evidence="1" id="KW-0812">Transmembrane</keyword>
<feature type="transmembrane region" description="Helical" evidence="1">
    <location>
        <begin position="57"/>
        <end position="79"/>
    </location>
</feature>
<name>Q39VT9_GEOMG</name>
<feature type="transmembrane region" description="Helical" evidence="1">
    <location>
        <begin position="240"/>
        <end position="265"/>
    </location>
</feature>
<dbReference type="PANTHER" id="PTHR43471">
    <property type="entry name" value="ABC TRANSPORTER PERMEASE"/>
    <property type="match status" value="1"/>
</dbReference>
<organism evidence="2 3">
    <name type="scientific">Geobacter metallireducens (strain ATCC 53774 / DSM 7210 / GS-15)</name>
    <dbReference type="NCBI Taxonomy" id="269799"/>
    <lineage>
        <taxon>Bacteria</taxon>
        <taxon>Pseudomonadati</taxon>
        <taxon>Thermodesulfobacteriota</taxon>
        <taxon>Desulfuromonadia</taxon>
        <taxon>Geobacterales</taxon>
        <taxon>Geobacteraceae</taxon>
        <taxon>Geobacter</taxon>
    </lineage>
</organism>
<dbReference type="AlphaFoldDB" id="Q39VT9"/>
<dbReference type="PANTHER" id="PTHR43471:SF10">
    <property type="entry name" value="SLL1107 PROTEIN"/>
    <property type="match status" value="1"/>
</dbReference>
<keyword evidence="1" id="KW-0472">Membrane</keyword>
<dbReference type="EMBL" id="CP000148">
    <property type="protein sequence ID" value="ABB31635.1"/>
    <property type="molecule type" value="Genomic_DNA"/>
</dbReference>
<dbReference type="STRING" id="269799.Gmet_1401"/>
<dbReference type="eggNOG" id="COG1277">
    <property type="taxonomic scope" value="Bacteria"/>
</dbReference>